<evidence type="ECO:0000313" key="5">
    <source>
        <dbReference type="Proteomes" id="UP001190700"/>
    </source>
</evidence>
<comment type="caution">
    <text evidence="4">The sequence shown here is derived from an EMBL/GenBank/DDBJ whole genome shotgun (WGS) entry which is preliminary data.</text>
</comment>
<name>A0AAE0LEQ4_9CHLO</name>
<evidence type="ECO:0000256" key="1">
    <source>
        <dbReference type="SAM" id="MobiDB-lite"/>
    </source>
</evidence>
<keyword evidence="5" id="KW-1185">Reference proteome</keyword>
<feature type="non-terminal residue" evidence="4">
    <location>
        <position position="1"/>
    </location>
</feature>
<evidence type="ECO:0000259" key="2">
    <source>
        <dbReference type="Pfam" id="PF23197"/>
    </source>
</evidence>
<feature type="region of interest" description="Disordered" evidence="1">
    <location>
        <begin position="145"/>
        <end position="165"/>
    </location>
</feature>
<dbReference type="PANTHER" id="PTHR31149">
    <property type="entry name" value="EXPRESSED PROTEIN"/>
    <property type="match status" value="1"/>
</dbReference>
<dbReference type="PANTHER" id="PTHR31149:SF11">
    <property type="entry name" value="187-KDA MICROTUBULE-ASSOCIATED PROTEIN AIR9"/>
    <property type="match status" value="1"/>
</dbReference>
<dbReference type="InterPro" id="IPR056284">
    <property type="entry name" value="AIR9-like_A9"/>
</dbReference>
<dbReference type="Pfam" id="PF23197">
    <property type="entry name" value="IG_AIR9"/>
    <property type="match status" value="1"/>
</dbReference>
<evidence type="ECO:0000259" key="3">
    <source>
        <dbReference type="Pfam" id="PF23218"/>
    </source>
</evidence>
<proteinExistence type="predicted"/>
<accession>A0AAE0LEQ4</accession>
<gene>
    <name evidence="4" type="ORF">CYMTET_10205</name>
</gene>
<dbReference type="InterPro" id="IPR056287">
    <property type="entry name" value="PH_AIR9"/>
</dbReference>
<sequence length="504" mass="54423">ACADDFGWCVMFSCTPILSNGSQGVTSLTPPSEVILPPIPVITKLDVAGVLREGESLVVNPTLKELEHLEAPTLSFRWTRERSRFGSLGASNDGVSSKEKSPVLRSMTFARSPDRALEAFAMGSPGPPDEQVGAPPLLAMSNTITGPGSSISHRRTGSAGQLDQDDMRRMRSLARTASFSQDTSALALSGTSFSNLGQLVAEAVDVDVLSNEAECIITKGDIGSRLLVACTALDGFGQESEECTVTTPVVQPGKPHIDRLCVGWFPPVSAHMSSPRPNFHGQPWHSCRFLVQGKYFGGFEGNSVVRWYRLPHGGGPLEPIRNQSGISLEGSLDDVGCCLVAEYVPVRMDGVRGEACRAESRMLITDPETEKEVQGLLQAGSARFEVRVQIREQHKPGMTSKDEFILEKRILVITPKQVKLLRVGTLLKPVDIKGGFAPPFSVRSDRSKSTSLRVVIGEGSSATAADLIMTSRSQRDVAVLLLMRLSSKVQRPLEPEEASIDTDK</sequence>
<dbReference type="AlphaFoldDB" id="A0AAE0LEQ4"/>
<dbReference type="Pfam" id="PF23218">
    <property type="entry name" value="PH_AIR9"/>
    <property type="match status" value="1"/>
</dbReference>
<feature type="domain" description="AIR9 PH-like" evidence="3">
    <location>
        <begin position="400"/>
        <end position="487"/>
    </location>
</feature>
<dbReference type="EMBL" id="LGRX02003570">
    <property type="protein sequence ID" value="KAK3282049.1"/>
    <property type="molecule type" value="Genomic_DNA"/>
</dbReference>
<reference evidence="4 5" key="1">
    <citation type="journal article" date="2015" name="Genome Biol. Evol.">
        <title>Comparative Genomics of a Bacterivorous Green Alga Reveals Evolutionary Causalities and Consequences of Phago-Mixotrophic Mode of Nutrition.</title>
        <authorList>
            <person name="Burns J.A."/>
            <person name="Paasch A."/>
            <person name="Narechania A."/>
            <person name="Kim E."/>
        </authorList>
    </citation>
    <scope>NUCLEOTIDE SEQUENCE [LARGE SCALE GENOMIC DNA]</scope>
    <source>
        <strain evidence="4 5">PLY_AMNH</strain>
    </source>
</reference>
<organism evidence="4 5">
    <name type="scientific">Cymbomonas tetramitiformis</name>
    <dbReference type="NCBI Taxonomy" id="36881"/>
    <lineage>
        <taxon>Eukaryota</taxon>
        <taxon>Viridiplantae</taxon>
        <taxon>Chlorophyta</taxon>
        <taxon>Pyramimonadophyceae</taxon>
        <taxon>Pyramimonadales</taxon>
        <taxon>Pyramimonadaceae</taxon>
        <taxon>Cymbomonas</taxon>
    </lineage>
</organism>
<dbReference type="Proteomes" id="UP001190700">
    <property type="component" value="Unassembled WGS sequence"/>
</dbReference>
<feature type="domain" description="AIR9-like A9" evidence="2">
    <location>
        <begin position="278"/>
        <end position="357"/>
    </location>
</feature>
<protein>
    <submittedName>
        <fullName evidence="4">Uncharacterized protein</fullName>
    </submittedName>
</protein>
<evidence type="ECO:0000313" key="4">
    <source>
        <dbReference type="EMBL" id="KAK3282049.1"/>
    </source>
</evidence>